<dbReference type="SUPFAM" id="SSF69593">
    <property type="entry name" value="Glycerol-3-phosphate (1)-acyltransferase"/>
    <property type="match status" value="1"/>
</dbReference>
<evidence type="ECO:0000256" key="5">
    <source>
        <dbReference type="ARBA" id="ARBA00022679"/>
    </source>
</evidence>
<dbReference type="GO" id="GO:0008374">
    <property type="term" value="F:O-acyltransferase activity"/>
    <property type="evidence" value="ECO:0007669"/>
    <property type="project" value="InterPro"/>
</dbReference>
<gene>
    <name evidence="16" type="primary">WBGene00272988</name>
</gene>
<dbReference type="GO" id="GO:0005783">
    <property type="term" value="C:endoplasmic reticulum"/>
    <property type="evidence" value="ECO:0007669"/>
    <property type="project" value="EnsemblMetazoa"/>
</dbReference>
<evidence type="ECO:0000256" key="2">
    <source>
        <dbReference type="ARBA" id="ARBA00005189"/>
    </source>
</evidence>
<comment type="pathway">
    <text evidence="2">Lipid metabolism.</text>
</comment>
<dbReference type="PANTHER" id="PTHR23063">
    <property type="entry name" value="PHOSPHOLIPID ACYLTRANSFERASE"/>
    <property type="match status" value="1"/>
</dbReference>
<evidence type="ECO:0000256" key="7">
    <source>
        <dbReference type="ARBA" id="ARBA00022989"/>
    </source>
</evidence>
<dbReference type="Proteomes" id="UP000005239">
    <property type="component" value="Unassembled WGS sequence"/>
</dbReference>
<evidence type="ECO:0000256" key="14">
    <source>
        <dbReference type="SAM" id="MobiDB-lite"/>
    </source>
</evidence>
<keyword evidence="12" id="KW-0012">Acyltransferase</keyword>
<evidence type="ECO:0000256" key="12">
    <source>
        <dbReference type="ARBA" id="ARBA00023315"/>
    </source>
</evidence>
<evidence type="ECO:0000256" key="1">
    <source>
        <dbReference type="ARBA" id="ARBA00004370"/>
    </source>
</evidence>
<evidence type="ECO:0000256" key="11">
    <source>
        <dbReference type="ARBA" id="ARBA00023264"/>
    </source>
</evidence>
<evidence type="ECO:0000256" key="4">
    <source>
        <dbReference type="ARBA" id="ARBA00022516"/>
    </source>
</evidence>
<dbReference type="OrthoDB" id="10051137at2759"/>
<evidence type="ECO:0000313" key="16">
    <source>
        <dbReference type="EnsemblMetazoa" id="PPA34619.1"/>
    </source>
</evidence>
<organism evidence="16 17">
    <name type="scientific">Pristionchus pacificus</name>
    <name type="common">Parasitic nematode worm</name>
    <dbReference type="NCBI Taxonomy" id="54126"/>
    <lineage>
        <taxon>Eukaryota</taxon>
        <taxon>Metazoa</taxon>
        <taxon>Ecdysozoa</taxon>
        <taxon>Nematoda</taxon>
        <taxon>Chromadorea</taxon>
        <taxon>Rhabditida</taxon>
        <taxon>Rhabditina</taxon>
        <taxon>Diplogasteromorpha</taxon>
        <taxon>Diplogasteroidea</taxon>
        <taxon>Neodiplogasteridae</taxon>
        <taxon>Pristionchus</taxon>
    </lineage>
</organism>
<dbReference type="GO" id="GO:0008654">
    <property type="term" value="P:phospholipid biosynthetic process"/>
    <property type="evidence" value="ECO:0007669"/>
    <property type="project" value="UniProtKB-KW"/>
</dbReference>
<dbReference type="PANTHER" id="PTHR23063:SF2">
    <property type="entry name" value="GLYCEROL-3-PHOSPHATE ACYLTRANSFERASE 4, ISOFORM D-RELATED"/>
    <property type="match status" value="1"/>
</dbReference>
<dbReference type="GO" id="GO:0016020">
    <property type="term" value="C:membrane"/>
    <property type="evidence" value="ECO:0007669"/>
    <property type="project" value="UniProtKB-SubCell"/>
</dbReference>
<keyword evidence="9 15" id="KW-0472">Membrane</keyword>
<evidence type="ECO:0000256" key="10">
    <source>
        <dbReference type="ARBA" id="ARBA00023209"/>
    </source>
</evidence>
<dbReference type="EnsemblMetazoa" id="PPA34619.1">
    <property type="protein sequence ID" value="PPA34619.1"/>
    <property type="gene ID" value="WBGene00272988"/>
</dbReference>
<evidence type="ECO:0000313" key="17">
    <source>
        <dbReference type="Proteomes" id="UP000005239"/>
    </source>
</evidence>
<keyword evidence="17" id="KW-1185">Reference proteome</keyword>
<dbReference type="InterPro" id="IPR045252">
    <property type="entry name" value="LPCAT1-like"/>
</dbReference>
<comment type="similarity">
    <text evidence="3">Belongs to the 1-acyl-sn-glycerol-3-phosphate acyltransferase family.</text>
</comment>
<feature type="region of interest" description="Disordered" evidence="14">
    <location>
        <begin position="73"/>
        <end position="132"/>
    </location>
</feature>
<feature type="compositionally biased region" description="Acidic residues" evidence="14">
    <location>
        <begin position="77"/>
        <end position="95"/>
    </location>
</feature>
<reference evidence="17" key="1">
    <citation type="journal article" date="2008" name="Nat. Genet.">
        <title>The Pristionchus pacificus genome provides a unique perspective on nematode lifestyle and parasitism.</title>
        <authorList>
            <person name="Dieterich C."/>
            <person name="Clifton S.W."/>
            <person name="Schuster L.N."/>
            <person name="Chinwalla A."/>
            <person name="Delehaunty K."/>
            <person name="Dinkelacker I."/>
            <person name="Fulton L."/>
            <person name="Fulton R."/>
            <person name="Godfrey J."/>
            <person name="Minx P."/>
            <person name="Mitreva M."/>
            <person name="Roeseler W."/>
            <person name="Tian H."/>
            <person name="Witte H."/>
            <person name="Yang S.P."/>
            <person name="Wilson R.K."/>
            <person name="Sommer R.J."/>
        </authorList>
    </citation>
    <scope>NUCLEOTIDE SEQUENCE [LARGE SCALE GENOMIC DNA]</scope>
    <source>
        <strain evidence="17">PS312</strain>
    </source>
</reference>
<evidence type="ECO:0000256" key="8">
    <source>
        <dbReference type="ARBA" id="ARBA00023098"/>
    </source>
</evidence>
<proteinExistence type="inferred from homology"/>
<feature type="transmembrane region" description="Helical" evidence="15">
    <location>
        <begin position="12"/>
        <end position="35"/>
    </location>
</feature>
<protein>
    <submittedName>
        <fullName evidence="16">Acl-4</fullName>
    </submittedName>
</protein>
<evidence type="ECO:0000256" key="3">
    <source>
        <dbReference type="ARBA" id="ARBA00008655"/>
    </source>
</evidence>
<feature type="transmembrane region" description="Helical" evidence="15">
    <location>
        <begin position="235"/>
        <end position="256"/>
    </location>
</feature>
<keyword evidence="11" id="KW-1208">Phospholipid metabolism</keyword>
<keyword evidence="10" id="KW-0594">Phospholipid biosynthesis</keyword>
<evidence type="ECO:0000256" key="9">
    <source>
        <dbReference type="ARBA" id="ARBA00023136"/>
    </source>
</evidence>
<accession>A0A8R1YRN3</accession>
<keyword evidence="8" id="KW-0443">Lipid metabolism</keyword>
<keyword evidence="4" id="KW-0444">Lipid biosynthesis</keyword>
<keyword evidence="6 15" id="KW-0812">Transmembrane</keyword>
<evidence type="ECO:0000256" key="15">
    <source>
        <dbReference type="SAM" id="Phobius"/>
    </source>
</evidence>
<keyword evidence="7 15" id="KW-1133">Transmembrane helix</keyword>
<evidence type="ECO:0000256" key="13">
    <source>
        <dbReference type="ARBA" id="ARBA00025707"/>
    </source>
</evidence>
<dbReference type="CDD" id="cd07991">
    <property type="entry name" value="LPLAT_LPCAT1-like"/>
    <property type="match status" value="1"/>
</dbReference>
<feature type="compositionally biased region" description="Acidic residues" evidence="14">
    <location>
        <begin position="568"/>
        <end position="581"/>
    </location>
</feature>
<sequence>MVPSPLAEHAILLASTFLFPPVAMVVVVVVLLATLGKSLGLRERYVATLIWIFEWGARQIKTTAKLKRAESHAPLDIDIESSEEEEEEEMDEDETERSTARSDGYESSSLGRQRRNSANSVSSRASSVCSLRRRHGSGNNIIRRDTQLNLEDDDDDLCREILPVTSRGWAVIGDSNGIEAIIEDEVTSRFEAEQLMTWNMLTRTSTRFFQFVNWKLTALYMAGFIFRYACLLPMRVTLFIIGLVFMLVSTAIVGVFPDGALKKALNHKAMLTCHRILSRSISAVVYFHDEQYKSSSHGIAVANHTSPMDVMVLSTDNVYALIGQSHGGLLGLMQRALSRASAHIWFDRSEAKDRSAVSKLLKEHVSDPDKLPILIFPEGTCINNTSVMMFKKGSFEVGATIYPIAMKYDSRFGDPFWNSSEQSWGEYILRMMTSWAIICHVWYLPPMTRLEDEEAVDFANRVKKVIAARGGLVDLEWDGMLKRCKVPPKLVAKQQEKFVITSFLTCQQLQTFTLCTFGSIYANRLSRYTSTCERSVPGTGGGAMNGDDAEDEGIASSPPISGYASLEELPEAEVVTDEEDNERPIPRSRSRPASHVVEPGH</sequence>
<keyword evidence="5" id="KW-0808">Transferase</keyword>
<dbReference type="InterPro" id="IPR002123">
    <property type="entry name" value="Plipid/glycerol_acylTrfase"/>
</dbReference>
<reference evidence="16" key="2">
    <citation type="submission" date="2022-06" db="UniProtKB">
        <authorList>
            <consortium name="EnsemblMetazoa"/>
        </authorList>
    </citation>
    <scope>IDENTIFICATION</scope>
    <source>
        <strain evidence="16">PS312</strain>
    </source>
</reference>
<evidence type="ECO:0000256" key="6">
    <source>
        <dbReference type="ARBA" id="ARBA00022692"/>
    </source>
</evidence>
<dbReference type="SMART" id="SM00563">
    <property type="entry name" value="PlsC"/>
    <property type="match status" value="1"/>
</dbReference>
<name>A0A2A6C6P5_PRIPA</name>
<dbReference type="AlphaFoldDB" id="A0A2A6C6P5"/>
<feature type="compositionally biased region" description="Low complexity" evidence="14">
    <location>
        <begin position="116"/>
        <end position="130"/>
    </location>
</feature>
<feature type="region of interest" description="Disordered" evidence="14">
    <location>
        <begin position="532"/>
        <end position="601"/>
    </location>
</feature>
<comment type="pathway">
    <text evidence="13">Phospholipid metabolism.</text>
</comment>
<accession>A0A2A6C6P5</accession>
<comment type="subcellular location">
    <subcellularLocation>
        <location evidence="1">Membrane</location>
    </subcellularLocation>
</comment>
<dbReference type="Pfam" id="PF01553">
    <property type="entry name" value="Acyltransferase"/>
    <property type="match status" value="1"/>
</dbReference>